<dbReference type="AlphaFoldDB" id="A0AAD8AJG3"/>
<comment type="function">
    <text evidence="10">Ligand for members of the frizzled family of seven transmembrane receptors.</text>
</comment>
<keyword evidence="9" id="KW-0449">Lipoprotein</keyword>
<evidence type="ECO:0000256" key="1">
    <source>
        <dbReference type="ARBA" id="ARBA00004498"/>
    </source>
</evidence>
<name>A0AAD8AJG3_DIPPU</name>
<dbReference type="GO" id="GO:0005125">
    <property type="term" value="F:cytokine activity"/>
    <property type="evidence" value="ECO:0007669"/>
    <property type="project" value="TreeGrafter"/>
</dbReference>
<keyword evidence="6 10" id="KW-0879">Wnt signaling pathway</keyword>
<evidence type="ECO:0000313" key="13">
    <source>
        <dbReference type="Proteomes" id="UP001233999"/>
    </source>
</evidence>
<keyword evidence="5" id="KW-0272">Extracellular matrix</keyword>
<keyword evidence="13" id="KW-1185">Reference proteome</keyword>
<evidence type="ECO:0000256" key="5">
    <source>
        <dbReference type="ARBA" id="ARBA00022530"/>
    </source>
</evidence>
<reference evidence="12" key="2">
    <citation type="submission" date="2023-05" db="EMBL/GenBank/DDBJ databases">
        <authorList>
            <person name="Fouks B."/>
        </authorList>
    </citation>
    <scope>NUCLEOTIDE SEQUENCE</scope>
    <source>
        <strain evidence="12">Stay&amp;Tobe</strain>
        <tissue evidence="12">Testes</tissue>
    </source>
</reference>
<dbReference type="EMBL" id="JASPKZ010001011">
    <property type="protein sequence ID" value="KAJ9598823.1"/>
    <property type="molecule type" value="Genomic_DNA"/>
</dbReference>
<dbReference type="GO" id="GO:0045165">
    <property type="term" value="P:cell fate commitment"/>
    <property type="evidence" value="ECO:0007669"/>
    <property type="project" value="TreeGrafter"/>
</dbReference>
<proteinExistence type="inferred from homology"/>
<dbReference type="Pfam" id="PF00110">
    <property type="entry name" value="wnt"/>
    <property type="match status" value="1"/>
</dbReference>
<reference evidence="12" key="1">
    <citation type="journal article" date="2023" name="IScience">
        <title>Live-bearing cockroach genome reveals convergent evolutionary mechanisms linked to viviparity in insects and beyond.</title>
        <authorList>
            <person name="Fouks B."/>
            <person name="Harrison M.C."/>
            <person name="Mikhailova A.A."/>
            <person name="Marchal E."/>
            <person name="English S."/>
            <person name="Carruthers M."/>
            <person name="Jennings E.C."/>
            <person name="Chiamaka E.L."/>
            <person name="Frigard R.A."/>
            <person name="Pippel M."/>
            <person name="Attardo G.M."/>
            <person name="Benoit J.B."/>
            <person name="Bornberg-Bauer E."/>
            <person name="Tobe S.S."/>
        </authorList>
    </citation>
    <scope>NUCLEOTIDE SEQUENCE</scope>
    <source>
        <strain evidence="12">Stay&amp;Tobe</strain>
    </source>
</reference>
<organism evidence="12 13">
    <name type="scientific">Diploptera punctata</name>
    <name type="common">Pacific beetle cockroach</name>
    <dbReference type="NCBI Taxonomy" id="6984"/>
    <lineage>
        <taxon>Eukaryota</taxon>
        <taxon>Metazoa</taxon>
        <taxon>Ecdysozoa</taxon>
        <taxon>Arthropoda</taxon>
        <taxon>Hexapoda</taxon>
        <taxon>Insecta</taxon>
        <taxon>Pterygota</taxon>
        <taxon>Neoptera</taxon>
        <taxon>Polyneoptera</taxon>
        <taxon>Dictyoptera</taxon>
        <taxon>Blattodea</taxon>
        <taxon>Blaberoidea</taxon>
        <taxon>Blaberidae</taxon>
        <taxon>Diplopterinae</taxon>
        <taxon>Diploptera</taxon>
    </lineage>
</organism>
<dbReference type="PANTHER" id="PTHR12027">
    <property type="entry name" value="WNT RELATED"/>
    <property type="match status" value="1"/>
</dbReference>
<evidence type="ECO:0000256" key="6">
    <source>
        <dbReference type="ARBA" id="ARBA00022687"/>
    </source>
</evidence>
<keyword evidence="8" id="KW-0325">Glycoprotein</keyword>
<evidence type="ECO:0000256" key="2">
    <source>
        <dbReference type="ARBA" id="ARBA00005683"/>
    </source>
</evidence>
<dbReference type="PRINTS" id="PR01349">
    <property type="entry name" value="WNTPROTEIN"/>
</dbReference>
<evidence type="ECO:0000256" key="10">
    <source>
        <dbReference type="RuleBase" id="RU003500"/>
    </source>
</evidence>
<evidence type="ECO:0000313" key="12">
    <source>
        <dbReference type="EMBL" id="KAJ9598823.1"/>
    </source>
</evidence>
<comment type="caution">
    <text evidence="12">The sequence shown here is derived from an EMBL/GenBank/DDBJ whole genome shotgun (WGS) entry which is preliminary data.</text>
</comment>
<keyword evidence="3 10" id="KW-0217">Developmental protein</keyword>
<feature type="non-terminal residue" evidence="12">
    <location>
        <position position="1"/>
    </location>
</feature>
<dbReference type="GO" id="GO:0005615">
    <property type="term" value="C:extracellular space"/>
    <property type="evidence" value="ECO:0007669"/>
    <property type="project" value="TreeGrafter"/>
</dbReference>
<keyword evidence="4" id="KW-0964">Secreted</keyword>
<dbReference type="PANTHER" id="PTHR12027:SF77">
    <property type="entry name" value="PROTEIN WNT-5"/>
    <property type="match status" value="1"/>
</dbReference>
<evidence type="ECO:0000256" key="4">
    <source>
        <dbReference type="ARBA" id="ARBA00022525"/>
    </source>
</evidence>
<evidence type="ECO:0000256" key="8">
    <source>
        <dbReference type="ARBA" id="ARBA00023180"/>
    </source>
</evidence>
<dbReference type="Proteomes" id="UP001233999">
    <property type="component" value="Unassembled WGS sequence"/>
</dbReference>
<evidence type="ECO:0000256" key="3">
    <source>
        <dbReference type="ARBA" id="ARBA00022473"/>
    </source>
</evidence>
<protein>
    <recommendedName>
        <fullName evidence="10">Protein Wnt</fullName>
    </recommendedName>
</protein>
<accession>A0AAD8AJG3</accession>
<gene>
    <name evidence="12" type="ORF">L9F63_026641</name>
</gene>
<evidence type="ECO:0000256" key="9">
    <source>
        <dbReference type="ARBA" id="ARBA00023288"/>
    </source>
</evidence>
<dbReference type="GO" id="GO:0060070">
    <property type="term" value="P:canonical Wnt signaling pathway"/>
    <property type="evidence" value="ECO:0007669"/>
    <property type="project" value="TreeGrafter"/>
</dbReference>
<evidence type="ECO:0000256" key="11">
    <source>
        <dbReference type="SAM" id="MobiDB-lite"/>
    </source>
</evidence>
<dbReference type="GO" id="GO:0030182">
    <property type="term" value="P:neuron differentiation"/>
    <property type="evidence" value="ECO:0007669"/>
    <property type="project" value="TreeGrafter"/>
</dbReference>
<feature type="region of interest" description="Disordered" evidence="11">
    <location>
        <begin position="180"/>
        <end position="200"/>
    </location>
</feature>
<dbReference type="InterPro" id="IPR005817">
    <property type="entry name" value="Wnt"/>
</dbReference>
<comment type="similarity">
    <text evidence="2 10">Belongs to the Wnt family.</text>
</comment>
<evidence type="ECO:0000256" key="7">
    <source>
        <dbReference type="ARBA" id="ARBA00023157"/>
    </source>
</evidence>
<dbReference type="SMART" id="SM00097">
    <property type="entry name" value="WNT1"/>
    <property type="match status" value="1"/>
</dbReference>
<dbReference type="GO" id="GO:0005109">
    <property type="term" value="F:frizzled binding"/>
    <property type="evidence" value="ECO:0007669"/>
    <property type="project" value="TreeGrafter"/>
</dbReference>
<comment type="subcellular location">
    <subcellularLocation>
        <location evidence="1 10">Secreted</location>
        <location evidence="1 10">Extracellular space</location>
        <location evidence="1 10">Extracellular matrix</location>
    </subcellularLocation>
</comment>
<sequence>MQARGLSIEDAQDRRLWRSRQSAEVVRLPQPQYLIGAKPLCSQIKGLSPGQSKLCQLYQDHMGPVGRGVRMGITECQWQFITRRWNCSTVHNNTVFGPKVKTGSREAAFTHAIGAAGVVHSVARACREGQLSTCGCSRSGRPRELRRDWIWGGCGDNLEYAYKFTQEFLDLPEREKNYRRGSKEQGVSLMNIHNNEAGRR</sequence>
<keyword evidence="7" id="KW-1015">Disulfide bond</keyword>